<dbReference type="RefSeq" id="WP_030533544.1">
    <property type="nucleotide sequence ID" value="NZ_JOIJ01000015.1"/>
</dbReference>
<name>A0A660CG35_9PSEU</name>
<reference evidence="1 2" key="1">
    <citation type="submission" date="2019-07" db="EMBL/GenBank/DDBJ databases">
        <title>R&amp;d 2014.</title>
        <authorList>
            <person name="Klenk H.-P."/>
        </authorList>
    </citation>
    <scope>NUCLEOTIDE SEQUENCE [LARGE SCALE GENOMIC DNA]</scope>
    <source>
        <strain evidence="1 2">DSM 43194</strain>
    </source>
</reference>
<dbReference type="Pfam" id="PF10604">
    <property type="entry name" value="Polyketide_cyc2"/>
    <property type="match status" value="1"/>
</dbReference>
<dbReference type="InterPro" id="IPR019587">
    <property type="entry name" value="Polyketide_cyclase/dehydratase"/>
</dbReference>
<gene>
    <name evidence="1" type="ORF">JD82_01702</name>
</gene>
<dbReference type="Gene3D" id="3.30.530.20">
    <property type="match status" value="1"/>
</dbReference>
<dbReference type="Proteomes" id="UP000317303">
    <property type="component" value="Unassembled WGS sequence"/>
</dbReference>
<dbReference type="AlphaFoldDB" id="A0A660CG35"/>
<comment type="caution">
    <text evidence="1">The sequence shown here is derived from an EMBL/GenBank/DDBJ whole genome shotgun (WGS) entry which is preliminary data.</text>
</comment>
<sequence length="151" mass="17023">MPLNSYQFRTTWSLPSPADAVFAALVDLARYPEWWPDIRSVTQVDDDTAELVCRASLPFALRLRMTRVEENRPGGRVAVALSGDLEGMLSGRLEPRPGGTRLAIRQRVVAHKPVLRRLSPVAHPVFRINHALMMRRGLRGLRTHLTRPEPA</sequence>
<evidence type="ECO:0000313" key="2">
    <source>
        <dbReference type="Proteomes" id="UP000317303"/>
    </source>
</evidence>
<dbReference type="OrthoDB" id="5402478at2"/>
<dbReference type="EMBL" id="VLJV01000001">
    <property type="protein sequence ID" value="TWH19865.1"/>
    <property type="molecule type" value="Genomic_DNA"/>
</dbReference>
<evidence type="ECO:0000313" key="1">
    <source>
        <dbReference type="EMBL" id="TWH19865.1"/>
    </source>
</evidence>
<proteinExistence type="predicted"/>
<dbReference type="InterPro" id="IPR023393">
    <property type="entry name" value="START-like_dom_sf"/>
</dbReference>
<keyword evidence="2" id="KW-1185">Reference proteome</keyword>
<protein>
    <submittedName>
        <fullName evidence="1">Polyketide cyclase/dehydrase/lipid transport protein</fullName>
    </submittedName>
</protein>
<organism evidence="1 2">
    <name type="scientific">Prauserella rugosa</name>
    <dbReference type="NCBI Taxonomy" id="43354"/>
    <lineage>
        <taxon>Bacteria</taxon>
        <taxon>Bacillati</taxon>
        <taxon>Actinomycetota</taxon>
        <taxon>Actinomycetes</taxon>
        <taxon>Pseudonocardiales</taxon>
        <taxon>Pseudonocardiaceae</taxon>
        <taxon>Prauserella</taxon>
    </lineage>
</organism>
<accession>A0A660CG35</accession>
<dbReference type="SUPFAM" id="SSF55961">
    <property type="entry name" value="Bet v1-like"/>
    <property type="match status" value="1"/>
</dbReference>